<dbReference type="CDD" id="cd00340">
    <property type="entry name" value="GSH_Peroxidase"/>
    <property type="match status" value="1"/>
</dbReference>
<evidence type="ECO:0000256" key="2">
    <source>
        <dbReference type="ARBA" id="ARBA00022559"/>
    </source>
</evidence>
<evidence type="ECO:0000256" key="5">
    <source>
        <dbReference type="RuleBase" id="RU000499"/>
    </source>
</evidence>
<dbReference type="InterPro" id="IPR000889">
    <property type="entry name" value="Glutathione_peroxidase"/>
</dbReference>
<gene>
    <name evidence="6" type="ORF">D7M11_20880</name>
</gene>
<dbReference type="InterPro" id="IPR029759">
    <property type="entry name" value="GPX_AS"/>
</dbReference>
<organism evidence="6 7">
    <name type="scientific">Paenibacillus ginsengarvi</name>
    <dbReference type="NCBI Taxonomy" id="400777"/>
    <lineage>
        <taxon>Bacteria</taxon>
        <taxon>Bacillati</taxon>
        <taxon>Bacillota</taxon>
        <taxon>Bacilli</taxon>
        <taxon>Bacillales</taxon>
        <taxon>Paenibacillaceae</taxon>
        <taxon>Paenibacillus</taxon>
    </lineage>
</organism>
<feature type="active site" evidence="4">
    <location>
        <position position="35"/>
    </location>
</feature>
<dbReference type="PROSITE" id="PS51355">
    <property type="entry name" value="GLUTATHIONE_PEROXID_3"/>
    <property type="match status" value="1"/>
</dbReference>
<dbReference type="SUPFAM" id="SSF52833">
    <property type="entry name" value="Thioredoxin-like"/>
    <property type="match status" value="1"/>
</dbReference>
<dbReference type="PRINTS" id="PR01011">
    <property type="entry name" value="GLUTPROXDASE"/>
</dbReference>
<comment type="caution">
    <text evidence="6">The sequence shown here is derived from an EMBL/GenBank/DDBJ whole genome shotgun (WGS) entry which is preliminary data.</text>
</comment>
<dbReference type="AlphaFoldDB" id="A0A3B0C1B1"/>
<dbReference type="GO" id="GO:0004601">
    <property type="term" value="F:peroxidase activity"/>
    <property type="evidence" value="ECO:0007669"/>
    <property type="project" value="UniProtKB-KW"/>
</dbReference>
<sequence>MGVYDYNARTIRGEEVGLDHYEGKVLLVVNTASKCGFTPQYTDLQSVYETYKDRGLVVLGFPCNQFGAQEPGSNDEIHTFCQINYGVTFPLFDKVDVNGAERHPLFAYLTEQAPFTGFDPESSRGQRLTAMLEREGKLAGNDIKWNFTKFLIDRQGNVVGRFESPVEPADLAPEIEKLL</sequence>
<dbReference type="PANTHER" id="PTHR11592">
    <property type="entry name" value="GLUTATHIONE PEROXIDASE"/>
    <property type="match status" value="1"/>
</dbReference>
<dbReference type="PANTHER" id="PTHR11592:SF78">
    <property type="entry name" value="GLUTATHIONE PEROXIDASE"/>
    <property type="match status" value="1"/>
</dbReference>
<comment type="similarity">
    <text evidence="1 5">Belongs to the glutathione peroxidase family.</text>
</comment>
<dbReference type="RefSeq" id="WP_120749197.1">
    <property type="nucleotide sequence ID" value="NZ_RBAH01000016.1"/>
</dbReference>
<keyword evidence="7" id="KW-1185">Reference proteome</keyword>
<dbReference type="EMBL" id="RBAH01000016">
    <property type="protein sequence ID" value="RKN79142.1"/>
    <property type="molecule type" value="Genomic_DNA"/>
</dbReference>
<proteinExistence type="inferred from homology"/>
<protein>
    <recommendedName>
        <fullName evidence="5">Glutathione peroxidase</fullName>
    </recommendedName>
</protein>
<evidence type="ECO:0000256" key="3">
    <source>
        <dbReference type="ARBA" id="ARBA00023002"/>
    </source>
</evidence>
<dbReference type="Gene3D" id="3.40.30.10">
    <property type="entry name" value="Glutaredoxin"/>
    <property type="match status" value="1"/>
</dbReference>
<dbReference type="OrthoDB" id="9789406at2"/>
<evidence type="ECO:0000313" key="6">
    <source>
        <dbReference type="EMBL" id="RKN79142.1"/>
    </source>
</evidence>
<dbReference type="Pfam" id="PF00255">
    <property type="entry name" value="GSHPx"/>
    <property type="match status" value="1"/>
</dbReference>
<dbReference type="GO" id="GO:0034599">
    <property type="term" value="P:cellular response to oxidative stress"/>
    <property type="evidence" value="ECO:0007669"/>
    <property type="project" value="TreeGrafter"/>
</dbReference>
<dbReference type="PROSITE" id="PS00763">
    <property type="entry name" value="GLUTATHIONE_PEROXID_2"/>
    <property type="match status" value="1"/>
</dbReference>
<keyword evidence="3 5" id="KW-0560">Oxidoreductase</keyword>
<evidence type="ECO:0000256" key="1">
    <source>
        <dbReference type="ARBA" id="ARBA00006926"/>
    </source>
</evidence>
<dbReference type="PIRSF" id="PIRSF000303">
    <property type="entry name" value="Glutathion_perox"/>
    <property type="match status" value="1"/>
</dbReference>
<accession>A0A3B0C1B1</accession>
<reference evidence="6 7" key="1">
    <citation type="journal article" date="2007" name="Int. J. Syst. Evol. Microbiol.">
        <title>Paenibacillus ginsengarvi sp. nov., isolated from soil from ginseng cultivation.</title>
        <authorList>
            <person name="Yoon M.H."/>
            <person name="Ten L.N."/>
            <person name="Im W.T."/>
        </authorList>
    </citation>
    <scope>NUCLEOTIDE SEQUENCE [LARGE SCALE GENOMIC DNA]</scope>
    <source>
        <strain evidence="6 7">KCTC 13059</strain>
    </source>
</reference>
<evidence type="ECO:0000256" key="4">
    <source>
        <dbReference type="PIRSR" id="PIRSR000303-1"/>
    </source>
</evidence>
<name>A0A3B0C1B1_9BACL</name>
<keyword evidence="2 5" id="KW-0575">Peroxidase</keyword>
<dbReference type="FunFam" id="3.40.30.10:FF:000010">
    <property type="entry name" value="Glutathione peroxidase"/>
    <property type="match status" value="1"/>
</dbReference>
<dbReference type="PROSITE" id="PS00460">
    <property type="entry name" value="GLUTATHIONE_PEROXID_1"/>
    <property type="match status" value="1"/>
</dbReference>
<dbReference type="InterPro" id="IPR036249">
    <property type="entry name" value="Thioredoxin-like_sf"/>
</dbReference>
<dbReference type="InterPro" id="IPR029760">
    <property type="entry name" value="GPX_CS"/>
</dbReference>
<dbReference type="Proteomes" id="UP000282311">
    <property type="component" value="Unassembled WGS sequence"/>
</dbReference>
<evidence type="ECO:0000313" key="7">
    <source>
        <dbReference type="Proteomes" id="UP000282311"/>
    </source>
</evidence>